<dbReference type="EMBL" id="KZ772704">
    <property type="protein sequence ID" value="PTQ41897.1"/>
    <property type="molecule type" value="Genomic_DNA"/>
</dbReference>
<protein>
    <submittedName>
        <fullName evidence="1">Uncharacterized protein</fullName>
    </submittedName>
</protein>
<accession>A0A2R6X719</accession>
<evidence type="ECO:0000313" key="1">
    <source>
        <dbReference type="EMBL" id="PTQ41897.1"/>
    </source>
</evidence>
<reference evidence="2" key="1">
    <citation type="journal article" date="2017" name="Cell">
        <title>Insights into land plant evolution garnered from the Marchantia polymorpha genome.</title>
        <authorList>
            <person name="Bowman J.L."/>
            <person name="Kohchi T."/>
            <person name="Yamato K.T."/>
            <person name="Jenkins J."/>
            <person name="Shu S."/>
            <person name="Ishizaki K."/>
            <person name="Yamaoka S."/>
            <person name="Nishihama R."/>
            <person name="Nakamura Y."/>
            <person name="Berger F."/>
            <person name="Adam C."/>
            <person name="Aki S.S."/>
            <person name="Althoff F."/>
            <person name="Araki T."/>
            <person name="Arteaga-Vazquez M.A."/>
            <person name="Balasubrmanian S."/>
            <person name="Barry K."/>
            <person name="Bauer D."/>
            <person name="Boehm C.R."/>
            <person name="Briginshaw L."/>
            <person name="Caballero-Perez J."/>
            <person name="Catarino B."/>
            <person name="Chen F."/>
            <person name="Chiyoda S."/>
            <person name="Chovatia M."/>
            <person name="Davies K.M."/>
            <person name="Delmans M."/>
            <person name="Demura T."/>
            <person name="Dierschke T."/>
            <person name="Dolan L."/>
            <person name="Dorantes-Acosta A.E."/>
            <person name="Eklund D.M."/>
            <person name="Florent S.N."/>
            <person name="Flores-Sandoval E."/>
            <person name="Fujiyama A."/>
            <person name="Fukuzawa H."/>
            <person name="Galik B."/>
            <person name="Grimanelli D."/>
            <person name="Grimwood J."/>
            <person name="Grossniklaus U."/>
            <person name="Hamada T."/>
            <person name="Haseloff J."/>
            <person name="Hetherington A.J."/>
            <person name="Higo A."/>
            <person name="Hirakawa Y."/>
            <person name="Hundley H.N."/>
            <person name="Ikeda Y."/>
            <person name="Inoue K."/>
            <person name="Inoue S.I."/>
            <person name="Ishida S."/>
            <person name="Jia Q."/>
            <person name="Kakita M."/>
            <person name="Kanazawa T."/>
            <person name="Kawai Y."/>
            <person name="Kawashima T."/>
            <person name="Kennedy M."/>
            <person name="Kinose K."/>
            <person name="Kinoshita T."/>
            <person name="Kohara Y."/>
            <person name="Koide E."/>
            <person name="Komatsu K."/>
            <person name="Kopischke S."/>
            <person name="Kubo M."/>
            <person name="Kyozuka J."/>
            <person name="Lagercrantz U."/>
            <person name="Lin S.S."/>
            <person name="Lindquist E."/>
            <person name="Lipzen A.M."/>
            <person name="Lu C.W."/>
            <person name="De Luna E."/>
            <person name="Martienssen R.A."/>
            <person name="Minamino N."/>
            <person name="Mizutani M."/>
            <person name="Mizutani M."/>
            <person name="Mochizuki N."/>
            <person name="Monte I."/>
            <person name="Mosher R."/>
            <person name="Nagasaki H."/>
            <person name="Nakagami H."/>
            <person name="Naramoto S."/>
            <person name="Nishitani K."/>
            <person name="Ohtani M."/>
            <person name="Okamoto T."/>
            <person name="Okumura M."/>
            <person name="Phillips J."/>
            <person name="Pollak B."/>
            <person name="Reinders A."/>
            <person name="Rovekamp M."/>
            <person name="Sano R."/>
            <person name="Sawa S."/>
            <person name="Schmid M.W."/>
            <person name="Shirakawa M."/>
            <person name="Solano R."/>
            <person name="Spunde A."/>
            <person name="Suetsugu N."/>
            <person name="Sugano S."/>
            <person name="Sugiyama A."/>
            <person name="Sun R."/>
            <person name="Suzuki Y."/>
            <person name="Takenaka M."/>
            <person name="Takezawa D."/>
            <person name="Tomogane H."/>
            <person name="Tsuzuki M."/>
            <person name="Ueda T."/>
            <person name="Umeda M."/>
            <person name="Ward J.M."/>
            <person name="Watanabe Y."/>
            <person name="Yazaki K."/>
            <person name="Yokoyama R."/>
            <person name="Yoshitake Y."/>
            <person name="Yotsui I."/>
            <person name="Zachgo S."/>
            <person name="Schmutz J."/>
        </authorList>
    </citation>
    <scope>NUCLEOTIDE SEQUENCE [LARGE SCALE GENOMIC DNA]</scope>
    <source>
        <strain evidence="2">Tak-1</strain>
    </source>
</reference>
<keyword evidence="2" id="KW-1185">Reference proteome</keyword>
<sequence length="74" mass="8310">MHCRIFSTPFCCSIKRVRESQNFLFTFLCTSHSNDDEVAVDMSGTSMACVGQKVKSKQDKVSKCQGDVKARRPC</sequence>
<gene>
    <name evidence="1" type="ORF">MARPO_0032s0084</name>
</gene>
<proteinExistence type="predicted"/>
<dbReference type="Proteomes" id="UP000244005">
    <property type="component" value="Unassembled WGS sequence"/>
</dbReference>
<name>A0A2R6X719_MARPO</name>
<evidence type="ECO:0000313" key="2">
    <source>
        <dbReference type="Proteomes" id="UP000244005"/>
    </source>
</evidence>
<dbReference type="Gramene" id="Mp5g13940.1">
    <property type="protein sequence ID" value="Mp5g13940.1.cds"/>
    <property type="gene ID" value="Mp5g13940"/>
</dbReference>
<organism evidence="1 2">
    <name type="scientific">Marchantia polymorpha</name>
    <name type="common">Common liverwort</name>
    <name type="synonym">Marchantia aquatica</name>
    <dbReference type="NCBI Taxonomy" id="3197"/>
    <lineage>
        <taxon>Eukaryota</taxon>
        <taxon>Viridiplantae</taxon>
        <taxon>Streptophyta</taxon>
        <taxon>Embryophyta</taxon>
        <taxon>Marchantiophyta</taxon>
        <taxon>Marchantiopsida</taxon>
        <taxon>Marchantiidae</taxon>
        <taxon>Marchantiales</taxon>
        <taxon>Marchantiaceae</taxon>
        <taxon>Marchantia</taxon>
    </lineage>
</organism>
<dbReference type="AlphaFoldDB" id="A0A2R6X719"/>